<organism evidence="2 3">
    <name type="scientific">Zizania palustris</name>
    <name type="common">Northern wild rice</name>
    <dbReference type="NCBI Taxonomy" id="103762"/>
    <lineage>
        <taxon>Eukaryota</taxon>
        <taxon>Viridiplantae</taxon>
        <taxon>Streptophyta</taxon>
        <taxon>Embryophyta</taxon>
        <taxon>Tracheophyta</taxon>
        <taxon>Spermatophyta</taxon>
        <taxon>Magnoliopsida</taxon>
        <taxon>Liliopsida</taxon>
        <taxon>Poales</taxon>
        <taxon>Poaceae</taxon>
        <taxon>BOP clade</taxon>
        <taxon>Oryzoideae</taxon>
        <taxon>Oryzeae</taxon>
        <taxon>Zizaniinae</taxon>
        <taxon>Zizania</taxon>
    </lineage>
</organism>
<dbReference type="EMBL" id="JAAALK010000080">
    <property type="protein sequence ID" value="KAG8091407.1"/>
    <property type="molecule type" value="Genomic_DNA"/>
</dbReference>
<evidence type="ECO:0000313" key="3">
    <source>
        <dbReference type="Proteomes" id="UP000729402"/>
    </source>
</evidence>
<evidence type="ECO:0000313" key="2">
    <source>
        <dbReference type="EMBL" id="KAG8091407.1"/>
    </source>
</evidence>
<name>A0A8J6BND2_ZIZPA</name>
<accession>A0A8J6BND2</accession>
<reference evidence="2" key="2">
    <citation type="submission" date="2021-02" db="EMBL/GenBank/DDBJ databases">
        <authorList>
            <person name="Kimball J.A."/>
            <person name="Haas M.W."/>
            <person name="Macchietto M."/>
            <person name="Kono T."/>
            <person name="Duquette J."/>
            <person name="Shao M."/>
        </authorList>
    </citation>
    <scope>NUCLEOTIDE SEQUENCE</scope>
    <source>
        <tissue evidence="2">Fresh leaf tissue</tissue>
    </source>
</reference>
<evidence type="ECO:0000256" key="1">
    <source>
        <dbReference type="SAM" id="MobiDB-lite"/>
    </source>
</evidence>
<keyword evidence="3" id="KW-1185">Reference proteome</keyword>
<sequence length="251" mass="26783">MAPNTRSGHGEGRGTRHGARQGTRLRHGGKVHGVAWLQHGRAGVAEPVRHELARRRHMKEAREAAWCESTSSFLGISCGCVWEEKRISSPPPIASDRDRLFSYRCLALASADSLAGPLAAVHGASSAGASPSIAIPSRSLPLRSSALFTAYADSLAWPLAVVQGACFAGASPPVTPSYRSLPFRSPPYVEGSGCGGESLIQICTHLHRSGFLCFVQLLVAAAATAYRYHGHCARRVIFVAYQYQCQAAASF</sequence>
<gene>
    <name evidence="2" type="ORF">GUJ93_ZPchr0012g21394</name>
</gene>
<reference evidence="2" key="1">
    <citation type="journal article" date="2021" name="bioRxiv">
        <title>Whole Genome Assembly and Annotation of Northern Wild Rice, Zizania palustris L., Supports a Whole Genome Duplication in the Zizania Genus.</title>
        <authorList>
            <person name="Haas M."/>
            <person name="Kono T."/>
            <person name="Macchietto M."/>
            <person name="Millas R."/>
            <person name="McGilp L."/>
            <person name="Shao M."/>
            <person name="Duquette J."/>
            <person name="Hirsch C.N."/>
            <person name="Kimball J."/>
        </authorList>
    </citation>
    <scope>NUCLEOTIDE SEQUENCE</scope>
    <source>
        <tissue evidence="2">Fresh leaf tissue</tissue>
    </source>
</reference>
<comment type="caution">
    <text evidence="2">The sequence shown here is derived from an EMBL/GenBank/DDBJ whole genome shotgun (WGS) entry which is preliminary data.</text>
</comment>
<protein>
    <submittedName>
        <fullName evidence="2">Uncharacterized protein</fullName>
    </submittedName>
</protein>
<dbReference type="AlphaFoldDB" id="A0A8J6BND2"/>
<proteinExistence type="predicted"/>
<feature type="compositionally biased region" description="Basic residues" evidence="1">
    <location>
        <begin position="15"/>
        <end position="27"/>
    </location>
</feature>
<dbReference type="Proteomes" id="UP000729402">
    <property type="component" value="Unassembled WGS sequence"/>
</dbReference>
<feature type="region of interest" description="Disordered" evidence="1">
    <location>
        <begin position="1"/>
        <end position="27"/>
    </location>
</feature>